<evidence type="ECO:0000313" key="1">
    <source>
        <dbReference type="EMBL" id="MPC83399.1"/>
    </source>
</evidence>
<gene>
    <name evidence="1" type="ORF">E2C01_078108</name>
</gene>
<protein>
    <submittedName>
        <fullName evidence="1">Uncharacterized protein</fullName>
    </submittedName>
</protein>
<name>A0A5B7IN03_PORTR</name>
<dbReference type="AlphaFoldDB" id="A0A5B7IN03"/>
<comment type="caution">
    <text evidence="1">The sequence shown here is derived from an EMBL/GenBank/DDBJ whole genome shotgun (WGS) entry which is preliminary data.</text>
</comment>
<dbReference type="EMBL" id="VSRR010062414">
    <property type="protein sequence ID" value="MPC83399.1"/>
    <property type="molecule type" value="Genomic_DNA"/>
</dbReference>
<reference evidence="1 2" key="1">
    <citation type="submission" date="2019-05" db="EMBL/GenBank/DDBJ databases">
        <title>Another draft genome of Portunus trituberculatus and its Hox gene families provides insights of decapod evolution.</title>
        <authorList>
            <person name="Jeong J.-H."/>
            <person name="Song I."/>
            <person name="Kim S."/>
            <person name="Choi T."/>
            <person name="Kim D."/>
            <person name="Ryu S."/>
            <person name="Kim W."/>
        </authorList>
    </citation>
    <scope>NUCLEOTIDE SEQUENCE [LARGE SCALE GENOMIC DNA]</scope>
    <source>
        <tissue evidence="1">Muscle</tissue>
    </source>
</reference>
<sequence>MACSQRPLVMSVSLKRYGACSSGVLLSHHDGFQRPQR</sequence>
<organism evidence="1 2">
    <name type="scientific">Portunus trituberculatus</name>
    <name type="common">Swimming crab</name>
    <name type="synonym">Neptunus trituberculatus</name>
    <dbReference type="NCBI Taxonomy" id="210409"/>
    <lineage>
        <taxon>Eukaryota</taxon>
        <taxon>Metazoa</taxon>
        <taxon>Ecdysozoa</taxon>
        <taxon>Arthropoda</taxon>
        <taxon>Crustacea</taxon>
        <taxon>Multicrustacea</taxon>
        <taxon>Malacostraca</taxon>
        <taxon>Eumalacostraca</taxon>
        <taxon>Eucarida</taxon>
        <taxon>Decapoda</taxon>
        <taxon>Pleocyemata</taxon>
        <taxon>Brachyura</taxon>
        <taxon>Eubrachyura</taxon>
        <taxon>Portunoidea</taxon>
        <taxon>Portunidae</taxon>
        <taxon>Portuninae</taxon>
        <taxon>Portunus</taxon>
    </lineage>
</organism>
<accession>A0A5B7IN03</accession>
<keyword evidence="2" id="KW-1185">Reference proteome</keyword>
<dbReference type="Proteomes" id="UP000324222">
    <property type="component" value="Unassembled WGS sequence"/>
</dbReference>
<evidence type="ECO:0000313" key="2">
    <source>
        <dbReference type="Proteomes" id="UP000324222"/>
    </source>
</evidence>
<proteinExistence type="predicted"/>